<keyword evidence="2" id="KW-1133">Transmembrane helix</keyword>
<evidence type="ECO:0000259" key="4">
    <source>
        <dbReference type="PROSITE" id="PS51767"/>
    </source>
</evidence>
<feature type="domain" description="Peptidase A1" evidence="4">
    <location>
        <begin position="63"/>
        <end position="490"/>
    </location>
</feature>
<sequence length="722" mass="78951">MKTLLNIVLFTFLTAGFFSVSEASDNSTESRQSSGSSDLKEQFEHLATAALPVLKLQNNNQLYDYLVEIGNNKQEVGLRLDVAHGEVWVPNSDYFQRCYQTTNSNTASLTTTIDSFSSFNVPTPIISSNKTLTTVTLEDTTTTSVLPTSFTINMVDSVYVRSCAGFGVYSMVGKFLDLYDNLIVNLEYATQFIGSTFTKVLVSGIWVVDDFLMTVRYNNTFDSIIISNVPFVNANFSSVGVGALALGSSVSDYTYEHNFISNFVNLGLVSTNSYSLALNSRNGSSPQLILGGVNTEHIQKGNSYNIMAEFDFVPVLDESKAYITTNDGVTNSIPALPIYGWGVTANGTGQKISFSNSYNDRNTIANYPKPAILESRYFYNYIPYSTLVEMAVELNAVYSSDMDRWLVDCSVGDSGTLDLHLGNYTINMPISKFLFPASFNDSSLIFESGHDACFLAFLPDFYLGYSLLGTPLLKNIYLAVDNENKKLAVGAYPYLLEDNDIYIEGDDDSGDNSNLIESGNSTGLLERRDDYNQTEFTETPDISITTLSNSEYSFDITVTSKVTISSSVIKTTATIPIDQRVTGFTEAKHLYEIKSNTIPFASKFATVSDLTLTIPRSEVFTDSLVHKTQAVISNGEIYLETNANTGKTASTKATAQSETGIYGFTSLVSSIRPAKPSSAGASLNRVPSVVNFLLSMLHPLNVLNISVVVYMFGVVLAIAVAL</sequence>
<accession>A0A099P2Z6</accession>
<evidence type="ECO:0000256" key="1">
    <source>
        <dbReference type="ARBA" id="ARBA00023157"/>
    </source>
</evidence>
<proteinExistence type="predicted"/>
<dbReference type="InterPro" id="IPR033121">
    <property type="entry name" value="PEPTIDASE_A1"/>
</dbReference>
<dbReference type="VEuPathDB" id="FungiDB:C5L36_0B10650"/>
<keyword evidence="3" id="KW-0732">Signal</keyword>
<dbReference type="GO" id="GO:0004190">
    <property type="term" value="F:aspartic-type endopeptidase activity"/>
    <property type="evidence" value="ECO:0007669"/>
    <property type="project" value="UniProtKB-ARBA"/>
</dbReference>
<dbReference type="Pfam" id="PF00026">
    <property type="entry name" value="Asp"/>
    <property type="match status" value="1"/>
</dbReference>
<gene>
    <name evidence="5" type="ORF">JL09_g1497</name>
</gene>
<feature type="signal peptide" evidence="3">
    <location>
        <begin position="1"/>
        <end position="23"/>
    </location>
</feature>
<dbReference type="InterPro" id="IPR021109">
    <property type="entry name" value="Peptidase_aspartic_dom_sf"/>
</dbReference>
<evidence type="ECO:0000313" key="5">
    <source>
        <dbReference type="EMBL" id="KGK39305.1"/>
    </source>
</evidence>
<keyword evidence="2" id="KW-0812">Transmembrane</keyword>
<dbReference type="eggNOG" id="KOG1339">
    <property type="taxonomic scope" value="Eukaryota"/>
</dbReference>
<name>A0A099P2Z6_PICKU</name>
<dbReference type="AlphaFoldDB" id="A0A099P2Z6"/>
<evidence type="ECO:0000256" key="2">
    <source>
        <dbReference type="SAM" id="Phobius"/>
    </source>
</evidence>
<evidence type="ECO:0000256" key="3">
    <source>
        <dbReference type="SAM" id="SignalP"/>
    </source>
</evidence>
<dbReference type="EMBL" id="JQFK01000010">
    <property type="protein sequence ID" value="KGK39305.1"/>
    <property type="molecule type" value="Genomic_DNA"/>
</dbReference>
<dbReference type="SUPFAM" id="SSF50630">
    <property type="entry name" value="Acid proteases"/>
    <property type="match status" value="1"/>
</dbReference>
<feature type="chain" id="PRO_5001951674" description="Peptidase A1 domain-containing protein" evidence="3">
    <location>
        <begin position="24"/>
        <end position="722"/>
    </location>
</feature>
<dbReference type="Proteomes" id="UP000029867">
    <property type="component" value="Unassembled WGS sequence"/>
</dbReference>
<dbReference type="PROSITE" id="PS51767">
    <property type="entry name" value="PEPTIDASE_A1"/>
    <property type="match status" value="1"/>
</dbReference>
<protein>
    <recommendedName>
        <fullName evidence="4">Peptidase A1 domain-containing protein</fullName>
    </recommendedName>
</protein>
<feature type="transmembrane region" description="Helical" evidence="2">
    <location>
        <begin position="702"/>
        <end position="721"/>
    </location>
</feature>
<comment type="caution">
    <text evidence="5">The sequence shown here is derived from an EMBL/GenBank/DDBJ whole genome shotgun (WGS) entry which is preliminary data.</text>
</comment>
<dbReference type="HOGENOM" id="CLU_383121_0_0_1"/>
<evidence type="ECO:0000313" key="6">
    <source>
        <dbReference type="Proteomes" id="UP000029867"/>
    </source>
</evidence>
<dbReference type="Gene3D" id="2.40.70.10">
    <property type="entry name" value="Acid Proteases"/>
    <property type="match status" value="2"/>
</dbReference>
<reference evidence="6" key="1">
    <citation type="journal article" date="2014" name="Microb. Cell Fact.">
        <title>Exploiting Issatchenkia orientalis SD108 for succinic acid production.</title>
        <authorList>
            <person name="Xiao H."/>
            <person name="Shao Z."/>
            <person name="Jiang Y."/>
            <person name="Dole S."/>
            <person name="Zhao H."/>
        </authorList>
    </citation>
    <scope>NUCLEOTIDE SEQUENCE [LARGE SCALE GENOMIC DNA]</scope>
    <source>
        <strain evidence="6">SD108</strain>
    </source>
</reference>
<organism evidence="5 6">
    <name type="scientific">Pichia kudriavzevii</name>
    <name type="common">Yeast</name>
    <name type="synonym">Issatchenkia orientalis</name>
    <dbReference type="NCBI Taxonomy" id="4909"/>
    <lineage>
        <taxon>Eukaryota</taxon>
        <taxon>Fungi</taxon>
        <taxon>Dikarya</taxon>
        <taxon>Ascomycota</taxon>
        <taxon>Saccharomycotina</taxon>
        <taxon>Pichiomycetes</taxon>
        <taxon>Pichiales</taxon>
        <taxon>Pichiaceae</taxon>
        <taxon>Pichia</taxon>
    </lineage>
</organism>
<keyword evidence="2" id="KW-0472">Membrane</keyword>
<keyword evidence="1" id="KW-1015">Disulfide bond</keyword>